<protein>
    <submittedName>
        <fullName evidence="1">Uncharacterized protein</fullName>
    </submittedName>
</protein>
<dbReference type="AlphaFoldDB" id="A0ABD5WGJ5"/>
<gene>
    <name evidence="1" type="ORF">ACFQL9_09745</name>
</gene>
<evidence type="ECO:0000313" key="2">
    <source>
        <dbReference type="Proteomes" id="UP001596461"/>
    </source>
</evidence>
<organism evidence="1 2">
    <name type="scientific">Halobaculum lipolyticum</name>
    <dbReference type="NCBI Taxonomy" id="3032001"/>
    <lineage>
        <taxon>Archaea</taxon>
        <taxon>Methanobacteriati</taxon>
        <taxon>Methanobacteriota</taxon>
        <taxon>Stenosarchaea group</taxon>
        <taxon>Halobacteria</taxon>
        <taxon>Halobacteriales</taxon>
        <taxon>Haloferacaceae</taxon>
        <taxon>Halobaculum</taxon>
    </lineage>
</organism>
<dbReference type="EMBL" id="JBHTAH010000007">
    <property type="protein sequence ID" value="MFC7069924.1"/>
    <property type="molecule type" value="Genomic_DNA"/>
</dbReference>
<dbReference type="RefSeq" id="WP_284032843.1">
    <property type="nucleotide sequence ID" value="NZ_CP126154.1"/>
</dbReference>
<comment type="caution">
    <text evidence="1">The sequence shown here is derived from an EMBL/GenBank/DDBJ whole genome shotgun (WGS) entry which is preliminary data.</text>
</comment>
<keyword evidence="2" id="KW-1185">Reference proteome</keyword>
<proteinExistence type="predicted"/>
<evidence type="ECO:0000313" key="1">
    <source>
        <dbReference type="EMBL" id="MFC7069924.1"/>
    </source>
</evidence>
<name>A0ABD5WGJ5_9EURY</name>
<reference evidence="1 2" key="1">
    <citation type="journal article" date="2019" name="Int. J. Syst. Evol. Microbiol.">
        <title>The Global Catalogue of Microorganisms (GCM) 10K type strain sequencing project: providing services to taxonomists for standard genome sequencing and annotation.</title>
        <authorList>
            <consortium name="The Broad Institute Genomics Platform"/>
            <consortium name="The Broad Institute Genome Sequencing Center for Infectious Disease"/>
            <person name="Wu L."/>
            <person name="Ma J."/>
        </authorList>
    </citation>
    <scope>NUCLEOTIDE SEQUENCE [LARGE SCALE GENOMIC DNA]</scope>
    <source>
        <strain evidence="1 2">DT31</strain>
    </source>
</reference>
<sequence>MFNYKSVAVAALVVCSMLAVPVAPVAAQSQTDSCTVDVDGMQTVVDAYNDNRGELPGPVRSQLAGERVNVVVTSPDGDVEYSAVTDSTAAVTQFSEGLVDDPTIRVETDESTVCEALDSQNPVAAAVDAYRNGDITVDGVGPVKSVTFGAVKALFDLGNALGLF</sequence>
<dbReference type="Proteomes" id="UP001596461">
    <property type="component" value="Unassembled WGS sequence"/>
</dbReference>
<accession>A0ABD5WGJ5</accession>
<dbReference type="GeneID" id="81124733"/>